<dbReference type="InterPro" id="IPR018989">
    <property type="entry name" value="DUF2001"/>
</dbReference>
<organism evidence="1 2">
    <name type="scientific">Vallitalea longa</name>
    <dbReference type="NCBI Taxonomy" id="2936439"/>
    <lineage>
        <taxon>Bacteria</taxon>
        <taxon>Bacillati</taxon>
        <taxon>Bacillota</taxon>
        <taxon>Clostridia</taxon>
        <taxon>Lachnospirales</taxon>
        <taxon>Vallitaleaceae</taxon>
        <taxon>Vallitalea</taxon>
    </lineage>
</organism>
<evidence type="ECO:0000313" key="2">
    <source>
        <dbReference type="Proteomes" id="UP001144256"/>
    </source>
</evidence>
<dbReference type="AlphaFoldDB" id="A0A9W6DF75"/>
<dbReference type="SUPFAM" id="SSF69279">
    <property type="entry name" value="Phage tail proteins"/>
    <property type="match status" value="1"/>
</dbReference>
<dbReference type="Gene3D" id="2.30.110.40">
    <property type="entry name" value="Phage tail tube protein"/>
    <property type="match status" value="1"/>
</dbReference>
<proteinExistence type="predicted"/>
<dbReference type="Pfam" id="PF09393">
    <property type="entry name" value="DUF2001"/>
    <property type="match status" value="1"/>
</dbReference>
<name>A0A9W6DF75_9FIRM</name>
<dbReference type="Proteomes" id="UP001144256">
    <property type="component" value="Unassembled WGS sequence"/>
</dbReference>
<protein>
    <submittedName>
        <fullName evidence="1">Phage protein</fullName>
    </submittedName>
</protein>
<keyword evidence="2" id="KW-1185">Reference proteome</keyword>
<dbReference type="RefSeq" id="WP_281814494.1">
    <property type="nucleotide sequence ID" value="NZ_BRLB01000003.1"/>
</dbReference>
<reference evidence="1" key="1">
    <citation type="submission" date="2022-06" db="EMBL/GenBank/DDBJ databases">
        <title>Vallitalea longa sp. nov., an anaerobic bacterium isolated from marine sediment.</title>
        <authorList>
            <person name="Hirano S."/>
            <person name="Terahara T."/>
            <person name="Mori K."/>
            <person name="Hamada M."/>
            <person name="Matsumoto R."/>
            <person name="Kobayashi T."/>
        </authorList>
    </citation>
    <scope>NUCLEOTIDE SEQUENCE</scope>
    <source>
        <strain evidence="1">SH18-1</strain>
    </source>
</reference>
<dbReference type="InterPro" id="IPR038628">
    <property type="entry name" value="XkdM-like_sf"/>
</dbReference>
<gene>
    <name evidence="1" type="ORF">SH1V18_16720</name>
</gene>
<dbReference type="EMBL" id="BRLB01000003">
    <property type="protein sequence ID" value="GKX29192.1"/>
    <property type="molecule type" value="Genomic_DNA"/>
</dbReference>
<sequence length="154" mass="17538">MGYLRASDTISGQEARAYIKIDGHTEEMFYAKNFKATAEKSKTELKTLGKRGVQNKAIGWKGSGSMTIYYATTKFRDMMYDYIQKGKDLYFDILVVNEDPMSSLGKQSIVIKNVNLNSVILAQFDVDAEILEEDMEFTFDDVEIVNRFNEPKLG</sequence>
<evidence type="ECO:0000313" key="1">
    <source>
        <dbReference type="EMBL" id="GKX29192.1"/>
    </source>
</evidence>
<accession>A0A9W6DF75</accession>
<comment type="caution">
    <text evidence="1">The sequence shown here is derived from an EMBL/GenBank/DDBJ whole genome shotgun (WGS) entry which is preliminary data.</text>
</comment>